<sequence length="656" mass="66008">MAAPDQIAAELLQHLGGADNVVGVEHCMTRMRIAPRDRDRIDEAAIRATDGVLGIVDDDTFQIVLGPGAVTRITAAFRTRLAEAGGATGSDAEALASRGADIKASQKRRNDTPFKNLIRKVANIFVPLIPALIGAGIVAAVRGLIVNWDAVGAAPEWVAGLIPALTAIGSAFFAYLAIFAGINAAKEFGGTPAIGGAVAAIIVFPGIADVTYSLPVVGEITLAPGQGGVIGAIFAAVLASWIERGLRGRVPDAIDILVTPTLALLGSGLATIFAFMPLAGAIATGIGSGAVWLLQVSGVLAGLVLGGLFLPLVMLGLHQALIPIHATLIEQLGFTPLLTILAMAGAGQVGAAIAIWIRLRRNASLRRAIKGALPVGVLGVGEPLIYAVTLPLGRPFLTACLGGAVGGAVAGAFNQFVAPWGATAIGPSGLALLPLLQSDAGQGYALLAYVVGLLAGYVAGFAITMLFGFPKALLAEHGGLDADDDAEAAVDGAIAPTAATPGTRIAVAAPAEGRIIGLDDVPDAAFSQRALGDGFAVDPTSGRFVSPVAGTLTAIFPTGHAFGVTTPDGLELLVHIGLGTVALEGEGFTVLRAEGDVVEAGDAIVEVDLDAVRGRVPSLVSPVVVLNGDAWPIVDRGGDAPITVAAAAPATTASDA</sequence>
<feature type="transmembrane region" description="Helical" evidence="12">
    <location>
        <begin position="337"/>
        <end position="359"/>
    </location>
</feature>
<dbReference type="InterPro" id="IPR011055">
    <property type="entry name" value="Dup_hybrid_motif"/>
</dbReference>
<dbReference type="EMBL" id="BAAAQT010000006">
    <property type="protein sequence ID" value="GAA2173862.1"/>
    <property type="molecule type" value="Genomic_DNA"/>
</dbReference>
<keyword evidence="17" id="KW-1185">Reference proteome</keyword>
<dbReference type="SUPFAM" id="SSF51261">
    <property type="entry name" value="Duplicated hybrid motif"/>
    <property type="match status" value="1"/>
</dbReference>
<feature type="domain" description="PTS EIIB type-1" evidence="14">
    <location>
        <begin position="5"/>
        <end position="87"/>
    </location>
</feature>
<dbReference type="InterPro" id="IPR001996">
    <property type="entry name" value="PTS_IIB_1"/>
</dbReference>
<dbReference type="PANTHER" id="PTHR30175">
    <property type="entry name" value="PHOSPHOTRANSFERASE SYSTEM TRANSPORT PROTEIN"/>
    <property type="match status" value="1"/>
</dbReference>
<organism evidence="16 17">
    <name type="scientific">Agrococcus versicolor</name>
    <dbReference type="NCBI Taxonomy" id="501482"/>
    <lineage>
        <taxon>Bacteria</taxon>
        <taxon>Bacillati</taxon>
        <taxon>Actinomycetota</taxon>
        <taxon>Actinomycetes</taxon>
        <taxon>Micrococcales</taxon>
        <taxon>Microbacteriaceae</taxon>
        <taxon>Agrococcus</taxon>
    </lineage>
</organism>
<keyword evidence="8" id="KW-0418">Kinase</keyword>
<dbReference type="PROSITE" id="PS51103">
    <property type="entry name" value="PTS_EIIC_TYPE_1"/>
    <property type="match status" value="1"/>
</dbReference>
<accession>A0ABN3ASE0</accession>
<feature type="active site" description="Phosphocysteine intermediate; for EIIB activity" evidence="11">
    <location>
        <position position="27"/>
    </location>
</feature>
<evidence type="ECO:0000256" key="1">
    <source>
        <dbReference type="ARBA" id="ARBA00004651"/>
    </source>
</evidence>
<evidence type="ECO:0000256" key="12">
    <source>
        <dbReference type="SAM" id="Phobius"/>
    </source>
</evidence>
<reference evidence="16 17" key="1">
    <citation type="journal article" date="2019" name="Int. J. Syst. Evol. Microbiol.">
        <title>The Global Catalogue of Microorganisms (GCM) 10K type strain sequencing project: providing services to taxonomists for standard genome sequencing and annotation.</title>
        <authorList>
            <consortium name="The Broad Institute Genomics Platform"/>
            <consortium name="The Broad Institute Genome Sequencing Center for Infectious Disease"/>
            <person name="Wu L."/>
            <person name="Ma J."/>
        </authorList>
    </citation>
    <scope>NUCLEOTIDE SEQUENCE [LARGE SCALE GENOMIC DNA]</scope>
    <source>
        <strain evidence="16 17">JCM 16026</strain>
    </source>
</reference>
<evidence type="ECO:0000259" key="14">
    <source>
        <dbReference type="PROSITE" id="PS51098"/>
    </source>
</evidence>
<keyword evidence="9 12" id="KW-1133">Transmembrane helix</keyword>
<keyword evidence="5" id="KW-0808">Transferase</keyword>
<dbReference type="Pfam" id="PF00367">
    <property type="entry name" value="PTS_EIIB"/>
    <property type="match status" value="1"/>
</dbReference>
<evidence type="ECO:0000313" key="16">
    <source>
        <dbReference type="EMBL" id="GAA2173862.1"/>
    </source>
</evidence>
<evidence type="ECO:0000256" key="7">
    <source>
        <dbReference type="ARBA" id="ARBA00022692"/>
    </source>
</evidence>
<feature type="transmembrane region" description="Helical" evidence="12">
    <location>
        <begin position="442"/>
        <end position="467"/>
    </location>
</feature>
<dbReference type="InterPro" id="IPR018113">
    <property type="entry name" value="PTrfase_EIIB_Cys"/>
</dbReference>
<dbReference type="Pfam" id="PF00358">
    <property type="entry name" value="PTS_EIIA_1"/>
    <property type="match status" value="1"/>
</dbReference>
<keyword evidence="10 12" id="KW-0472">Membrane</keyword>
<comment type="subcellular location">
    <subcellularLocation>
        <location evidence="1">Cell membrane</location>
        <topology evidence="1">Multi-pass membrane protein</topology>
    </subcellularLocation>
</comment>
<keyword evidence="4" id="KW-0762">Sugar transport</keyword>
<dbReference type="CDD" id="cd00212">
    <property type="entry name" value="PTS_IIB_glc"/>
    <property type="match status" value="1"/>
</dbReference>
<keyword evidence="3" id="KW-1003">Cell membrane</keyword>
<evidence type="ECO:0000259" key="15">
    <source>
        <dbReference type="PROSITE" id="PS51103"/>
    </source>
</evidence>
<feature type="transmembrane region" description="Helical" evidence="12">
    <location>
        <begin position="371"/>
        <end position="389"/>
    </location>
</feature>
<feature type="transmembrane region" description="Helical" evidence="12">
    <location>
        <begin position="292"/>
        <end position="317"/>
    </location>
</feature>
<evidence type="ECO:0000256" key="9">
    <source>
        <dbReference type="ARBA" id="ARBA00022989"/>
    </source>
</evidence>
<name>A0ABN3ASE0_9MICO</name>
<feature type="domain" description="PTS EIIA type-1" evidence="13">
    <location>
        <begin position="523"/>
        <end position="627"/>
    </location>
</feature>
<evidence type="ECO:0000259" key="13">
    <source>
        <dbReference type="PROSITE" id="PS51093"/>
    </source>
</evidence>
<keyword evidence="6" id="KW-0598">Phosphotransferase system</keyword>
<dbReference type="PANTHER" id="PTHR30175:SF3">
    <property type="entry name" value="PTS SYSTEM N-ACETYLMURAMIC ACID-SPECIFIC EIIBC COMPONENT"/>
    <property type="match status" value="1"/>
</dbReference>
<evidence type="ECO:0000256" key="6">
    <source>
        <dbReference type="ARBA" id="ARBA00022683"/>
    </source>
</evidence>
<feature type="transmembrane region" description="Helical" evidence="12">
    <location>
        <begin position="194"/>
        <end position="214"/>
    </location>
</feature>
<dbReference type="RefSeq" id="WP_344342742.1">
    <property type="nucleotide sequence ID" value="NZ_BAAAQT010000006.1"/>
</dbReference>
<dbReference type="Proteomes" id="UP001501599">
    <property type="component" value="Unassembled WGS sequence"/>
</dbReference>
<dbReference type="NCBIfam" id="TIGR00830">
    <property type="entry name" value="PTBA"/>
    <property type="match status" value="1"/>
</dbReference>
<evidence type="ECO:0000256" key="2">
    <source>
        <dbReference type="ARBA" id="ARBA00022448"/>
    </source>
</evidence>
<evidence type="ECO:0000256" key="3">
    <source>
        <dbReference type="ARBA" id="ARBA00022475"/>
    </source>
</evidence>
<dbReference type="InterPro" id="IPR013013">
    <property type="entry name" value="PTS_EIIC_1"/>
</dbReference>
<feature type="domain" description="PTS EIIC type-1" evidence="15">
    <location>
        <begin position="119"/>
        <end position="483"/>
    </location>
</feature>
<evidence type="ECO:0000256" key="8">
    <source>
        <dbReference type="ARBA" id="ARBA00022777"/>
    </source>
</evidence>
<evidence type="ECO:0000313" key="17">
    <source>
        <dbReference type="Proteomes" id="UP001501599"/>
    </source>
</evidence>
<gene>
    <name evidence="16" type="ORF">GCM10009846_17530</name>
</gene>
<keyword evidence="7 12" id="KW-0812">Transmembrane</keyword>
<evidence type="ECO:0000256" key="5">
    <source>
        <dbReference type="ARBA" id="ARBA00022679"/>
    </source>
</evidence>
<dbReference type="PROSITE" id="PS00371">
    <property type="entry name" value="PTS_EIIA_TYPE_1_HIS"/>
    <property type="match status" value="1"/>
</dbReference>
<dbReference type="Gene3D" id="2.70.70.10">
    <property type="entry name" value="Glucose Permease (Domain IIA)"/>
    <property type="match status" value="1"/>
</dbReference>
<protein>
    <submittedName>
        <fullName evidence="16">Glucose PTS transporter subunit IIA</fullName>
    </submittedName>
</protein>
<feature type="transmembrane region" description="Helical" evidence="12">
    <location>
        <begin position="262"/>
        <end position="286"/>
    </location>
</feature>
<dbReference type="Pfam" id="PF02378">
    <property type="entry name" value="PTS_EIIC"/>
    <property type="match status" value="1"/>
</dbReference>
<dbReference type="SUPFAM" id="SSF55604">
    <property type="entry name" value="Glucose permease domain IIB"/>
    <property type="match status" value="1"/>
</dbReference>
<dbReference type="InterPro" id="IPR050558">
    <property type="entry name" value="PTS_Sugar-Specific_Components"/>
</dbReference>
<feature type="transmembrane region" description="Helical" evidence="12">
    <location>
        <begin position="157"/>
        <end position="182"/>
    </location>
</feature>
<dbReference type="InterPro" id="IPR036878">
    <property type="entry name" value="Glu_permease_IIB"/>
</dbReference>
<feature type="transmembrane region" description="Helical" evidence="12">
    <location>
        <begin position="220"/>
        <end position="242"/>
    </location>
</feature>
<evidence type="ECO:0000256" key="4">
    <source>
        <dbReference type="ARBA" id="ARBA00022597"/>
    </source>
</evidence>
<evidence type="ECO:0000256" key="11">
    <source>
        <dbReference type="PROSITE-ProRule" id="PRU00421"/>
    </source>
</evidence>
<feature type="transmembrane region" description="Helical" evidence="12">
    <location>
        <begin position="124"/>
        <end position="145"/>
    </location>
</feature>
<keyword evidence="2" id="KW-0813">Transport</keyword>
<proteinExistence type="predicted"/>
<comment type="caution">
    <text evidence="16">The sequence shown here is derived from an EMBL/GenBank/DDBJ whole genome shotgun (WGS) entry which is preliminary data.</text>
</comment>
<dbReference type="InterPro" id="IPR003352">
    <property type="entry name" value="PTS_EIIC"/>
</dbReference>
<dbReference type="PROSITE" id="PS51093">
    <property type="entry name" value="PTS_EIIA_TYPE_1"/>
    <property type="match status" value="1"/>
</dbReference>
<dbReference type="Gene3D" id="3.30.1360.60">
    <property type="entry name" value="Glucose permease domain IIB"/>
    <property type="match status" value="1"/>
</dbReference>
<evidence type="ECO:0000256" key="10">
    <source>
        <dbReference type="ARBA" id="ARBA00023136"/>
    </source>
</evidence>
<dbReference type="PROSITE" id="PS51098">
    <property type="entry name" value="PTS_EIIB_TYPE_1"/>
    <property type="match status" value="1"/>
</dbReference>
<dbReference type="InterPro" id="IPR001127">
    <property type="entry name" value="PTS_EIIA_1_perm"/>
</dbReference>